<feature type="non-terminal residue" evidence="1">
    <location>
        <position position="67"/>
    </location>
</feature>
<proteinExistence type="predicted"/>
<dbReference type="AlphaFoldDB" id="A0ABD7GN40"/>
<protein>
    <submittedName>
        <fullName evidence="1">Fimbrial biogenesis outer membrane usher protein</fullName>
    </submittedName>
</protein>
<accession>A0ABD7GN40</accession>
<name>A0ABD7GN40_9ENTR</name>
<reference evidence="1 2" key="1">
    <citation type="submission" date="2018-07" db="EMBL/GenBank/DDBJ databases">
        <title>The use of a cohorting ward and systematic surveillance cultures for the control of a Klebsiella pneumoniae carbapenemase (KPC)-producing Enterobacteriaceae outbreak.</title>
        <authorList>
            <person name="Doi Y."/>
        </authorList>
    </citation>
    <scope>NUCLEOTIDE SEQUENCE [LARGE SCALE GENOMIC DNA]</scope>
    <source>
        <strain evidence="1 2">1-RC-17-04017</strain>
    </source>
</reference>
<sequence length="67" mass="7171">CYGGVLGTSDNPSAGVGGGKVRVSVGAISVEVTNARAGFEEVDESGKSYRFLYSKRFYENNTTFRLV</sequence>
<dbReference type="EMBL" id="QRBW01000725">
    <property type="protein sequence ID" value="RDT44367.1"/>
    <property type="molecule type" value="Genomic_DNA"/>
</dbReference>
<organism evidence="1 2">
    <name type="scientific">Enterobacter roggenkampii</name>
    <dbReference type="NCBI Taxonomy" id="1812935"/>
    <lineage>
        <taxon>Bacteria</taxon>
        <taxon>Pseudomonadati</taxon>
        <taxon>Pseudomonadota</taxon>
        <taxon>Gammaproteobacteria</taxon>
        <taxon>Enterobacterales</taxon>
        <taxon>Enterobacteriaceae</taxon>
        <taxon>Enterobacter</taxon>
        <taxon>Enterobacter cloacae complex</taxon>
    </lineage>
</organism>
<dbReference type="InterPro" id="IPR000015">
    <property type="entry name" value="Fimb_usher"/>
</dbReference>
<gene>
    <name evidence="1" type="ORF">DXF87_27565</name>
</gene>
<evidence type="ECO:0000313" key="1">
    <source>
        <dbReference type="EMBL" id="RDT44367.1"/>
    </source>
</evidence>
<feature type="non-terminal residue" evidence="1">
    <location>
        <position position="1"/>
    </location>
</feature>
<dbReference type="Proteomes" id="UP000255291">
    <property type="component" value="Unassembled WGS sequence"/>
</dbReference>
<dbReference type="Pfam" id="PF00577">
    <property type="entry name" value="Usher"/>
    <property type="match status" value="1"/>
</dbReference>
<evidence type="ECO:0000313" key="2">
    <source>
        <dbReference type="Proteomes" id="UP000255291"/>
    </source>
</evidence>
<comment type="caution">
    <text evidence="1">The sequence shown here is derived from an EMBL/GenBank/DDBJ whole genome shotgun (WGS) entry which is preliminary data.</text>
</comment>